<keyword evidence="2" id="KW-1185">Reference proteome</keyword>
<proteinExistence type="predicted"/>
<dbReference type="GeneTree" id="ENSGT01040000244542"/>
<dbReference type="Proteomes" id="UP000016665">
    <property type="component" value="Chromosome 4"/>
</dbReference>
<reference evidence="1 2" key="1">
    <citation type="journal article" date="2012" name="Nature">
        <title>The genomic landscape of species divergence in Ficedula flycatchers.</title>
        <authorList>
            <person name="Ellegren H."/>
            <person name="Smeds L."/>
            <person name="Burri R."/>
            <person name="Olason P.I."/>
            <person name="Backstrom N."/>
            <person name="Kawakami T."/>
            <person name="Kunstner A."/>
            <person name="Makinen H."/>
            <person name="Nadachowska-Brzyska K."/>
            <person name="Qvarnstrom A."/>
            <person name="Uebbing S."/>
            <person name="Wolf J.B."/>
        </authorList>
    </citation>
    <scope>NUCLEOTIDE SEQUENCE [LARGE SCALE GENOMIC DNA]</scope>
</reference>
<reference evidence="1" key="3">
    <citation type="submission" date="2025-09" db="UniProtKB">
        <authorList>
            <consortium name="Ensembl"/>
        </authorList>
    </citation>
    <scope>IDENTIFICATION</scope>
</reference>
<dbReference type="AlphaFoldDB" id="A0A803VPK5"/>
<accession>A0A803VPK5</accession>
<evidence type="ECO:0000313" key="2">
    <source>
        <dbReference type="Proteomes" id="UP000016665"/>
    </source>
</evidence>
<dbReference type="Ensembl" id="ENSFALT00000026907.1">
    <property type="protein sequence ID" value="ENSFALP00000024661.1"/>
    <property type="gene ID" value="ENSFALG00000026639.1"/>
</dbReference>
<evidence type="ECO:0000313" key="1">
    <source>
        <dbReference type="Ensembl" id="ENSFALP00000024661.1"/>
    </source>
</evidence>
<reference evidence="1" key="2">
    <citation type="submission" date="2025-08" db="UniProtKB">
        <authorList>
            <consortium name="Ensembl"/>
        </authorList>
    </citation>
    <scope>IDENTIFICATION</scope>
</reference>
<protein>
    <submittedName>
        <fullName evidence="1">Uncharacterized protein</fullName>
    </submittedName>
</protein>
<sequence>AYCCCFCHCLVIPAVSHPPQGSILGDFCSVWWCGPCALCQLKRDINRRREMGIFW</sequence>
<name>A0A803VPK5_FICAL</name>
<organism evidence="1 2">
    <name type="scientific">Ficedula albicollis</name>
    <name type="common">Collared flycatcher</name>
    <name type="synonym">Muscicapa albicollis</name>
    <dbReference type="NCBI Taxonomy" id="59894"/>
    <lineage>
        <taxon>Eukaryota</taxon>
        <taxon>Metazoa</taxon>
        <taxon>Chordata</taxon>
        <taxon>Craniata</taxon>
        <taxon>Vertebrata</taxon>
        <taxon>Euteleostomi</taxon>
        <taxon>Archelosauria</taxon>
        <taxon>Archosauria</taxon>
        <taxon>Dinosauria</taxon>
        <taxon>Saurischia</taxon>
        <taxon>Theropoda</taxon>
        <taxon>Coelurosauria</taxon>
        <taxon>Aves</taxon>
        <taxon>Neognathae</taxon>
        <taxon>Neoaves</taxon>
        <taxon>Telluraves</taxon>
        <taxon>Australaves</taxon>
        <taxon>Passeriformes</taxon>
        <taxon>Muscicapidae</taxon>
        <taxon>Ficedula</taxon>
    </lineage>
</organism>